<dbReference type="InterPro" id="IPR056125">
    <property type="entry name" value="DUF7708"/>
</dbReference>
<keyword evidence="2" id="KW-0677">Repeat</keyword>
<dbReference type="InterPro" id="IPR056884">
    <property type="entry name" value="NPHP3-like_N"/>
</dbReference>
<keyword evidence="3 5" id="KW-0863">Zinc-finger</keyword>
<accession>A0A7D8UQT5</accession>
<organism evidence="8 9">
    <name type="scientific">Lachnellula cervina</name>
    <dbReference type="NCBI Taxonomy" id="1316786"/>
    <lineage>
        <taxon>Eukaryota</taxon>
        <taxon>Fungi</taxon>
        <taxon>Dikarya</taxon>
        <taxon>Ascomycota</taxon>
        <taxon>Pezizomycotina</taxon>
        <taxon>Leotiomycetes</taxon>
        <taxon>Helotiales</taxon>
        <taxon>Lachnaceae</taxon>
        <taxon>Lachnellula</taxon>
    </lineage>
</organism>
<dbReference type="SUPFAM" id="SSF57667">
    <property type="entry name" value="beta-beta-alpha zinc fingers"/>
    <property type="match status" value="1"/>
</dbReference>
<evidence type="ECO:0000256" key="3">
    <source>
        <dbReference type="ARBA" id="ARBA00022771"/>
    </source>
</evidence>
<dbReference type="Pfam" id="PF24809">
    <property type="entry name" value="DUF7708"/>
    <property type="match status" value="1"/>
</dbReference>
<evidence type="ECO:0000256" key="4">
    <source>
        <dbReference type="ARBA" id="ARBA00022833"/>
    </source>
</evidence>
<dbReference type="FunFam" id="3.30.160.60:FF:000110">
    <property type="entry name" value="Zinc finger protein-like"/>
    <property type="match status" value="1"/>
</dbReference>
<name>A0A7D8UQT5_9HELO</name>
<evidence type="ECO:0000256" key="1">
    <source>
        <dbReference type="ARBA" id="ARBA00022723"/>
    </source>
</evidence>
<evidence type="ECO:0000313" key="9">
    <source>
        <dbReference type="Proteomes" id="UP000481288"/>
    </source>
</evidence>
<evidence type="ECO:0000256" key="6">
    <source>
        <dbReference type="SAM" id="MobiDB-lite"/>
    </source>
</evidence>
<dbReference type="OrthoDB" id="21416at2759"/>
<dbReference type="InterPro" id="IPR036236">
    <property type="entry name" value="Znf_C2H2_sf"/>
</dbReference>
<evidence type="ECO:0000313" key="8">
    <source>
        <dbReference type="EMBL" id="TVY55161.1"/>
    </source>
</evidence>
<dbReference type="GO" id="GO:0008270">
    <property type="term" value="F:zinc ion binding"/>
    <property type="evidence" value="ECO:0007669"/>
    <property type="project" value="UniProtKB-KW"/>
</dbReference>
<dbReference type="SMART" id="SM00355">
    <property type="entry name" value="ZnF_C2H2"/>
    <property type="match status" value="4"/>
</dbReference>
<dbReference type="InterPro" id="IPR054471">
    <property type="entry name" value="GPIID_WHD"/>
</dbReference>
<evidence type="ECO:0000259" key="7">
    <source>
        <dbReference type="PROSITE" id="PS50157"/>
    </source>
</evidence>
<dbReference type="Proteomes" id="UP000481288">
    <property type="component" value="Unassembled WGS sequence"/>
</dbReference>
<dbReference type="PANTHER" id="PTHR10039">
    <property type="entry name" value="AMELOGENIN"/>
    <property type="match status" value="1"/>
</dbReference>
<feature type="compositionally biased region" description="Polar residues" evidence="6">
    <location>
        <begin position="924"/>
        <end position="945"/>
    </location>
</feature>
<dbReference type="InterPro" id="IPR027417">
    <property type="entry name" value="P-loop_NTPase"/>
</dbReference>
<feature type="region of interest" description="Disordered" evidence="6">
    <location>
        <begin position="917"/>
        <end position="945"/>
    </location>
</feature>
<comment type="caution">
    <text evidence="8">The sequence shown here is derived from an EMBL/GenBank/DDBJ whole genome shotgun (WGS) entry which is preliminary data.</text>
</comment>
<proteinExistence type="predicted"/>
<keyword evidence="1" id="KW-0479">Metal-binding</keyword>
<dbReference type="Pfam" id="PF24883">
    <property type="entry name" value="NPHP3_N"/>
    <property type="match status" value="1"/>
</dbReference>
<reference evidence="8 9" key="1">
    <citation type="submission" date="2018-05" db="EMBL/GenBank/DDBJ databases">
        <title>Whole genome sequencing for identification of molecular markers to develop diagnostic detection tools for the regulated plant pathogen Lachnellula willkommii.</title>
        <authorList>
            <person name="Giroux E."/>
            <person name="Bilodeau G."/>
        </authorList>
    </citation>
    <scope>NUCLEOTIDE SEQUENCE [LARGE SCALE GENOMIC DNA]</scope>
    <source>
        <strain evidence="8 9">CBS 625.97</strain>
    </source>
</reference>
<sequence>MASTHDAFDDVLSKFKTRLSKRESEDFQFSSLEDVRVAVVAIQDEQGHKRKMMNLTRIQAFLEAMEQYGKVIEVFLNVSSVLCFVWGPMKFCLQVSSPIASGWAESFDILLDAYKQLAENLPLLQQFQALFESNPQMISVLSMIYGDILEFHVSALRVFKKPTWKQLFRSTWNDFRAKFQHILDDLRSHKALIEGQANLIQIQEARADREKVQKSFAAIQDAERDKKYLAVRTWLASTNATLDQEAAAGMRKDYPNTGRWIFGENIIKAWMDPTASLSSVAWISGIPGAGKTILASRIIEERLRLDQQSIVFFYCKYQDEQRKTFLAIARSILSQLLNVDDDILSYLYDQCIGSSQVSLVSTQTSVELLKTCLQTVPQTYIVIDGIDECEYSERKVILSFFTSLIDNDINPGRLRGLFVSQDENDIRKILRNASVLRLTEEHNKSDIEAYASHWLSKIVLKFGIPDVTLEYIKAAVLGGCEGMFLFAKLVLTNLHDQVSRDKLFQELQPDTFPKGFEYSRIVNRILTNPKDGEREITQKLLGWIVSAKRPLKWHEIQGAVSINTKDKSVDFDTGHLAIDIRDLCGSLVDVLPGDRVQLVHETAKFYLIHNDYVETHVEEYRLAVLCMKYLTFDCFDPDAPEESINDYLMNGSYAFQDYSVLHWVDHLEQVLRFLDTNNMFTFNLLGPAINEFYDTYGVGGLETDEIPRKLRERCNSIKGTDYVENLLLLLSHTRKTRAADDQLSGLGDLGKVVNRNRQLLENLNRSPTLTTVSRQKLEHYYGNNWNKCPRHKCFYFHEGFPDTTRLNNHVSRHEKPFCCTEFSCPRIHLGFSTEKELKKHMTLQHPDPAAFAWRFPKIKPPAAKYPCTECSKEFTRAHSLNVHIRTHANDRRFGCRFCIKSFVRKFDCGRHEENLHSEKKQELGSGSITANSSPLPDGTFSGTTE</sequence>
<dbReference type="Gene3D" id="3.40.50.300">
    <property type="entry name" value="P-loop containing nucleotide triphosphate hydrolases"/>
    <property type="match status" value="1"/>
</dbReference>
<dbReference type="EMBL" id="QGMG01000268">
    <property type="protein sequence ID" value="TVY55161.1"/>
    <property type="molecule type" value="Genomic_DNA"/>
</dbReference>
<feature type="domain" description="C2H2-type" evidence="7">
    <location>
        <begin position="865"/>
        <end position="892"/>
    </location>
</feature>
<dbReference type="AlphaFoldDB" id="A0A7D8UQT5"/>
<dbReference type="PANTHER" id="PTHR10039:SF14">
    <property type="entry name" value="NACHT DOMAIN-CONTAINING PROTEIN"/>
    <property type="match status" value="1"/>
</dbReference>
<keyword evidence="4" id="KW-0862">Zinc</keyword>
<feature type="domain" description="C2H2-type" evidence="7">
    <location>
        <begin position="893"/>
        <end position="921"/>
    </location>
</feature>
<dbReference type="InterPro" id="IPR013087">
    <property type="entry name" value="Znf_C2H2_type"/>
</dbReference>
<dbReference type="SUPFAM" id="SSF52540">
    <property type="entry name" value="P-loop containing nucleoside triphosphate hydrolases"/>
    <property type="match status" value="1"/>
</dbReference>
<dbReference type="Gene3D" id="3.30.160.60">
    <property type="entry name" value="Classic Zinc Finger"/>
    <property type="match status" value="1"/>
</dbReference>
<dbReference type="PROSITE" id="PS50157">
    <property type="entry name" value="ZINC_FINGER_C2H2_2"/>
    <property type="match status" value="2"/>
</dbReference>
<dbReference type="Pfam" id="PF22939">
    <property type="entry name" value="WHD_GPIID"/>
    <property type="match status" value="1"/>
</dbReference>
<evidence type="ECO:0000256" key="2">
    <source>
        <dbReference type="ARBA" id="ARBA00022737"/>
    </source>
</evidence>
<protein>
    <submittedName>
        <fullName evidence="8">Vegetative incompatibility protein HET-E-1</fullName>
    </submittedName>
</protein>
<dbReference type="PROSITE" id="PS00028">
    <property type="entry name" value="ZINC_FINGER_C2H2_1"/>
    <property type="match status" value="2"/>
</dbReference>
<evidence type="ECO:0000256" key="5">
    <source>
        <dbReference type="PROSITE-ProRule" id="PRU00042"/>
    </source>
</evidence>
<keyword evidence="9" id="KW-1185">Reference proteome</keyword>
<gene>
    <name evidence="8" type="primary">HET-E1_12</name>
    <name evidence="8" type="ORF">LCER1_G004950</name>
</gene>